<dbReference type="EMBL" id="CAESGF010000006">
    <property type="protein sequence ID" value="CAB4363493.1"/>
    <property type="molecule type" value="Genomic_DNA"/>
</dbReference>
<sequence length="134" mass="14241">MASPAPAQRLDAHPLVHQGRQERAVLAVLYANRRRVVGRRELARAAGLSELNHRRCDSVLVGVRRLLGPDSIVTVRSRGWMLAEDATTTAEAILTATPDGGSLSGEEQPGWTEGPSHVGSAPSTRKGSGNTGTR</sequence>
<feature type="compositionally biased region" description="Polar residues" evidence="1">
    <location>
        <begin position="121"/>
        <end position="134"/>
    </location>
</feature>
<dbReference type="AlphaFoldDB" id="A0A6J6A650"/>
<dbReference type="EMBL" id="CAEZYF010000006">
    <property type="protein sequence ID" value="CAB4719277.1"/>
    <property type="molecule type" value="Genomic_DNA"/>
</dbReference>
<dbReference type="GO" id="GO:0006355">
    <property type="term" value="P:regulation of DNA-templated transcription"/>
    <property type="evidence" value="ECO:0007669"/>
    <property type="project" value="InterPro"/>
</dbReference>
<protein>
    <submittedName>
        <fullName evidence="2">Unannotated protein</fullName>
    </submittedName>
</protein>
<name>A0A6J6A650_9ZZZZ</name>
<gene>
    <name evidence="3" type="ORF">UFOPK2656_01198</name>
    <name evidence="4" type="ORF">UFOPK3651_01417</name>
    <name evidence="2" type="ORF">UFOPK4189_01272</name>
</gene>
<dbReference type="Gene3D" id="1.10.10.10">
    <property type="entry name" value="Winged helix-like DNA-binding domain superfamily/Winged helix DNA-binding domain"/>
    <property type="match status" value="1"/>
</dbReference>
<dbReference type="InterPro" id="IPR036388">
    <property type="entry name" value="WH-like_DNA-bd_sf"/>
</dbReference>
<dbReference type="SUPFAM" id="SSF46894">
    <property type="entry name" value="C-terminal effector domain of the bipartite response regulators"/>
    <property type="match status" value="1"/>
</dbReference>
<evidence type="ECO:0000313" key="2">
    <source>
        <dbReference type="EMBL" id="CAB4363493.1"/>
    </source>
</evidence>
<dbReference type="GO" id="GO:0003677">
    <property type="term" value="F:DNA binding"/>
    <property type="evidence" value="ECO:0007669"/>
    <property type="project" value="InterPro"/>
</dbReference>
<organism evidence="2">
    <name type="scientific">freshwater metagenome</name>
    <dbReference type="NCBI Taxonomy" id="449393"/>
    <lineage>
        <taxon>unclassified sequences</taxon>
        <taxon>metagenomes</taxon>
        <taxon>ecological metagenomes</taxon>
    </lineage>
</organism>
<evidence type="ECO:0000313" key="4">
    <source>
        <dbReference type="EMBL" id="CAB4930033.1"/>
    </source>
</evidence>
<evidence type="ECO:0000256" key="1">
    <source>
        <dbReference type="SAM" id="MobiDB-lite"/>
    </source>
</evidence>
<reference evidence="2" key="1">
    <citation type="submission" date="2020-05" db="EMBL/GenBank/DDBJ databases">
        <authorList>
            <person name="Chiriac C."/>
            <person name="Salcher M."/>
            <person name="Ghai R."/>
            <person name="Kavagutti S V."/>
        </authorList>
    </citation>
    <scope>NUCLEOTIDE SEQUENCE</scope>
</reference>
<dbReference type="EMBL" id="CAFBMT010000006">
    <property type="protein sequence ID" value="CAB4930033.1"/>
    <property type="molecule type" value="Genomic_DNA"/>
</dbReference>
<accession>A0A6J6A650</accession>
<feature type="region of interest" description="Disordered" evidence="1">
    <location>
        <begin position="96"/>
        <end position="134"/>
    </location>
</feature>
<dbReference type="InterPro" id="IPR016032">
    <property type="entry name" value="Sig_transdc_resp-reg_C-effctor"/>
</dbReference>
<evidence type="ECO:0000313" key="3">
    <source>
        <dbReference type="EMBL" id="CAB4719277.1"/>
    </source>
</evidence>
<proteinExistence type="predicted"/>